<protein>
    <recommendedName>
        <fullName evidence="3">Sulfur carrier protein FdhD</fullName>
    </recommendedName>
</protein>
<comment type="subcellular location">
    <subcellularLocation>
        <location evidence="3">Cytoplasm</location>
    </subcellularLocation>
</comment>
<comment type="function">
    <text evidence="3">Required for formate dehydrogenase (FDH) activity. Acts as a sulfur carrier protein that transfers sulfur from IscS to the molybdenum cofactor prior to its insertion into FDH.</text>
</comment>
<comment type="caution">
    <text evidence="3">Lacks conserved residue(s) required for the propagation of feature annotation.</text>
</comment>
<organism evidence="4 5">
    <name type="scientific">Aquabacterium soli</name>
    <dbReference type="NCBI Taxonomy" id="2493092"/>
    <lineage>
        <taxon>Bacteria</taxon>
        <taxon>Pseudomonadati</taxon>
        <taxon>Pseudomonadota</taxon>
        <taxon>Betaproteobacteria</taxon>
        <taxon>Burkholderiales</taxon>
        <taxon>Aquabacterium</taxon>
    </lineage>
</organism>
<dbReference type="HAMAP" id="MF_00187">
    <property type="entry name" value="FdhD"/>
    <property type="match status" value="1"/>
</dbReference>
<dbReference type="GO" id="GO:0005737">
    <property type="term" value="C:cytoplasm"/>
    <property type="evidence" value="ECO:0007669"/>
    <property type="project" value="UniProtKB-SubCell"/>
</dbReference>
<dbReference type="PIRSF" id="PIRSF015626">
    <property type="entry name" value="FdhD"/>
    <property type="match status" value="1"/>
</dbReference>
<dbReference type="Pfam" id="PF02634">
    <property type="entry name" value="FdhD-NarQ"/>
    <property type="match status" value="1"/>
</dbReference>
<dbReference type="AlphaFoldDB" id="A0A3R8YME0"/>
<keyword evidence="2 3" id="KW-0501">Molybdenum cofactor biosynthesis</keyword>
<comment type="similarity">
    <text evidence="3">Belongs to the FdhD family.</text>
</comment>
<dbReference type="GO" id="GO:0016783">
    <property type="term" value="F:sulfurtransferase activity"/>
    <property type="evidence" value="ECO:0007669"/>
    <property type="project" value="InterPro"/>
</dbReference>
<dbReference type="InterPro" id="IPR016193">
    <property type="entry name" value="Cytidine_deaminase-like"/>
</dbReference>
<evidence type="ECO:0000256" key="2">
    <source>
        <dbReference type="ARBA" id="ARBA00023150"/>
    </source>
</evidence>
<dbReference type="PANTHER" id="PTHR30592:SF1">
    <property type="entry name" value="SULFUR CARRIER PROTEIN FDHD"/>
    <property type="match status" value="1"/>
</dbReference>
<proteinExistence type="inferred from homology"/>
<accession>A0A3R8YME0</accession>
<dbReference type="InterPro" id="IPR003786">
    <property type="entry name" value="FdhD"/>
</dbReference>
<sequence length="274" mass="28855">MSSAPDNAVAEPPVQGVARVAVTRHAGRSTQHQADRVIDEQPVALVYNGVSHVVMMATPLDLEDFAIGFSLSEGLLMSLDEVRDVEVQAGPLGVSVQLQVSPRAFDRFKDRRRQLAGRTGCGLCGIDSLEAFHDSLPAPTTPVQVRTPWSTEAMGRAMRALPPLQALQAQTGGCHAAAWATQAGGIALVREDVGRHNALDKLIGALARRGELTPDGLALVSSRASHEMVSKCVRAGIGTMAAISAPTALAIQLAERSGLSLFGFCRGDSAVEYA</sequence>
<reference evidence="4 5" key="1">
    <citation type="submission" date="2018-12" db="EMBL/GenBank/DDBJ databases">
        <title>The whole draft genome of Aquabacterium sp. SJQ9.</title>
        <authorList>
            <person name="Sun L."/>
            <person name="Gao X."/>
            <person name="Chen W."/>
            <person name="Huang K."/>
        </authorList>
    </citation>
    <scope>NUCLEOTIDE SEQUENCE [LARGE SCALE GENOMIC DNA]</scope>
    <source>
        <strain evidence="4 5">SJQ9</strain>
    </source>
</reference>
<evidence type="ECO:0000256" key="3">
    <source>
        <dbReference type="HAMAP-Rule" id="MF_00187"/>
    </source>
</evidence>
<comment type="caution">
    <text evidence="4">The sequence shown here is derived from an EMBL/GenBank/DDBJ whole genome shotgun (WGS) entry which is preliminary data.</text>
</comment>
<gene>
    <name evidence="3 4" type="primary">fdhD</name>
    <name evidence="4" type="ORF">EIP75_14065</name>
</gene>
<evidence type="ECO:0000256" key="1">
    <source>
        <dbReference type="ARBA" id="ARBA00022490"/>
    </source>
</evidence>
<dbReference type="NCBIfam" id="TIGR00129">
    <property type="entry name" value="fdhD_narQ"/>
    <property type="match status" value="1"/>
</dbReference>
<evidence type="ECO:0000313" key="4">
    <source>
        <dbReference type="EMBL" id="RRS03710.1"/>
    </source>
</evidence>
<evidence type="ECO:0000313" key="5">
    <source>
        <dbReference type="Proteomes" id="UP000269265"/>
    </source>
</evidence>
<keyword evidence="4" id="KW-0808">Transferase</keyword>
<keyword evidence="1 3" id="KW-0963">Cytoplasm</keyword>
<dbReference type="GO" id="GO:0006777">
    <property type="term" value="P:Mo-molybdopterin cofactor biosynthetic process"/>
    <property type="evidence" value="ECO:0007669"/>
    <property type="project" value="UniProtKB-UniRule"/>
</dbReference>
<dbReference type="Gene3D" id="3.10.20.10">
    <property type="match status" value="1"/>
</dbReference>
<dbReference type="RefSeq" id="WP_125243915.1">
    <property type="nucleotide sequence ID" value="NZ_RSED01000010.1"/>
</dbReference>
<keyword evidence="5" id="KW-1185">Reference proteome</keyword>
<dbReference type="Gene3D" id="3.40.140.10">
    <property type="entry name" value="Cytidine Deaminase, domain 2"/>
    <property type="match status" value="1"/>
</dbReference>
<name>A0A3R8YME0_9BURK</name>
<dbReference type="OrthoDB" id="3197277at2"/>
<dbReference type="PANTHER" id="PTHR30592">
    <property type="entry name" value="FORMATE DEHYDROGENASE"/>
    <property type="match status" value="1"/>
</dbReference>
<dbReference type="SUPFAM" id="SSF53927">
    <property type="entry name" value="Cytidine deaminase-like"/>
    <property type="match status" value="1"/>
</dbReference>
<dbReference type="Proteomes" id="UP000269265">
    <property type="component" value="Unassembled WGS sequence"/>
</dbReference>
<dbReference type="EMBL" id="RSED01000010">
    <property type="protein sequence ID" value="RRS03710.1"/>
    <property type="molecule type" value="Genomic_DNA"/>
</dbReference>
<feature type="active site" description="Cysteine persulfide intermediate" evidence="3">
    <location>
        <position position="121"/>
    </location>
</feature>
<dbReference type="GO" id="GO:0097163">
    <property type="term" value="F:sulfur carrier activity"/>
    <property type="evidence" value="ECO:0007669"/>
    <property type="project" value="UniProtKB-UniRule"/>
</dbReference>